<evidence type="ECO:0000256" key="9">
    <source>
        <dbReference type="PROSITE-ProRule" id="PRU10076"/>
    </source>
</evidence>
<evidence type="ECO:0000256" key="10">
    <source>
        <dbReference type="PROSITE-ProRule" id="PRU10077"/>
    </source>
</evidence>
<dbReference type="InterPro" id="IPR033694">
    <property type="entry name" value="PGPEP1_Cys_AS"/>
</dbReference>
<dbReference type="GO" id="GO:0016920">
    <property type="term" value="F:pyroglutamyl-peptidase activity"/>
    <property type="evidence" value="ECO:0007669"/>
    <property type="project" value="UniProtKB-EC"/>
</dbReference>
<dbReference type="InterPro" id="IPR033693">
    <property type="entry name" value="PGPEP1_Glu_AS"/>
</dbReference>
<dbReference type="NCBIfam" id="NF009676">
    <property type="entry name" value="PRK13197.1"/>
    <property type="match status" value="1"/>
</dbReference>
<dbReference type="STRING" id="1547922.ISF6_2744"/>
<evidence type="ECO:0000256" key="1">
    <source>
        <dbReference type="ARBA" id="ARBA00001770"/>
    </source>
</evidence>
<comment type="subcellular location">
    <subcellularLocation>
        <location evidence="3">Cytoplasm</location>
    </subcellularLocation>
</comment>
<evidence type="ECO:0000256" key="5">
    <source>
        <dbReference type="ARBA" id="ARBA00022490"/>
    </source>
</evidence>
<dbReference type="Pfam" id="PF01470">
    <property type="entry name" value="Peptidase_C15"/>
    <property type="match status" value="1"/>
</dbReference>
<keyword evidence="5" id="KW-0963">Cytoplasm</keyword>
<evidence type="ECO:0000256" key="8">
    <source>
        <dbReference type="ARBA" id="ARBA00022807"/>
    </source>
</evidence>
<dbReference type="InterPro" id="IPR036440">
    <property type="entry name" value="Peptidase_C15-like_sf"/>
</dbReference>
<dbReference type="CDD" id="cd00501">
    <property type="entry name" value="Peptidase_C15"/>
    <property type="match status" value="1"/>
</dbReference>
<evidence type="ECO:0000256" key="6">
    <source>
        <dbReference type="ARBA" id="ARBA00022670"/>
    </source>
</evidence>
<dbReference type="PANTHER" id="PTHR23402">
    <property type="entry name" value="PROTEASE FAMILY C15 PYROGLUTAMYL-PEPTIDASE I-RELATED"/>
    <property type="match status" value="1"/>
</dbReference>
<dbReference type="FunFam" id="3.40.630.20:FF:000001">
    <property type="entry name" value="Pyrrolidone-carboxylate peptidase"/>
    <property type="match status" value="1"/>
</dbReference>
<dbReference type="AlphaFoldDB" id="A0A0K8P301"/>
<keyword evidence="12" id="KW-1185">Reference proteome</keyword>
<dbReference type="InterPro" id="IPR016125">
    <property type="entry name" value="Peptidase_C15-like"/>
</dbReference>
<evidence type="ECO:0000256" key="3">
    <source>
        <dbReference type="ARBA" id="ARBA00004496"/>
    </source>
</evidence>
<name>A0A0K8P301_PISS1</name>
<evidence type="ECO:0000313" key="12">
    <source>
        <dbReference type="Proteomes" id="UP000037660"/>
    </source>
</evidence>
<dbReference type="NCBIfam" id="TIGR00504">
    <property type="entry name" value="pyro_pdase"/>
    <property type="match status" value="1"/>
</dbReference>
<comment type="catalytic activity">
    <reaction evidence="1 9">
        <text>Release of an N-terminal pyroglutamyl group from a polypeptide, the second amino acid generally not being Pro.</text>
        <dbReference type="EC" id="3.4.19.3"/>
    </reaction>
</comment>
<evidence type="ECO:0000256" key="2">
    <source>
        <dbReference type="ARBA" id="ARBA00002280"/>
    </source>
</evidence>
<feature type="active site" evidence="10">
    <location>
        <position position="141"/>
    </location>
</feature>
<dbReference type="PIRSF" id="PIRSF015592">
    <property type="entry name" value="Prld-crbxl_pptds"/>
    <property type="match status" value="1"/>
</dbReference>
<proteinExistence type="inferred from homology"/>
<feature type="active site" evidence="9">
    <location>
        <position position="78"/>
    </location>
</feature>
<dbReference type="Proteomes" id="UP000037660">
    <property type="component" value="Unassembled WGS sequence"/>
</dbReference>
<evidence type="ECO:0000256" key="4">
    <source>
        <dbReference type="ARBA" id="ARBA00006641"/>
    </source>
</evidence>
<evidence type="ECO:0000313" key="11">
    <source>
        <dbReference type="EMBL" id="GAP36904.1"/>
    </source>
</evidence>
<evidence type="ECO:0000256" key="7">
    <source>
        <dbReference type="ARBA" id="ARBA00022801"/>
    </source>
</evidence>
<gene>
    <name evidence="11" type="ORF">ISF6_2744</name>
</gene>
<dbReference type="PROSITE" id="PS01333">
    <property type="entry name" value="PYRASE_GLU"/>
    <property type="match status" value="1"/>
</dbReference>
<dbReference type="GO" id="GO:0006508">
    <property type="term" value="P:proteolysis"/>
    <property type="evidence" value="ECO:0007669"/>
    <property type="project" value="UniProtKB-KW"/>
</dbReference>
<keyword evidence="8" id="KW-0788">Thiol protease</keyword>
<dbReference type="EC" id="3.4.19.3" evidence="9"/>
<dbReference type="InterPro" id="IPR000816">
    <property type="entry name" value="Peptidase_C15"/>
</dbReference>
<organism evidence="11 12">
    <name type="scientific">Piscinibacter sakaiensis</name>
    <name type="common">Ideonella sakaiensis</name>
    <dbReference type="NCBI Taxonomy" id="1547922"/>
    <lineage>
        <taxon>Bacteria</taxon>
        <taxon>Pseudomonadati</taxon>
        <taxon>Pseudomonadota</taxon>
        <taxon>Betaproteobacteria</taxon>
        <taxon>Burkholderiales</taxon>
        <taxon>Sphaerotilaceae</taxon>
        <taxon>Piscinibacter</taxon>
    </lineage>
</organism>
<dbReference type="SUPFAM" id="SSF53182">
    <property type="entry name" value="Pyrrolidone carboxyl peptidase (pyroglutamate aminopeptidase)"/>
    <property type="match status" value="1"/>
</dbReference>
<dbReference type="EMBL" id="BBYR01000039">
    <property type="protein sequence ID" value="GAP36904.1"/>
    <property type="molecule type" value="Genomic_DNA"/>
</dbReference>
<comment type="caution">
    <text evidence="11">The sequence shown here is derived from an EMBL/GenBank/DDBJ whole genome shotgun (WGS) entry which is preliminary data.</text>
</comment>
<protein>
    <recommendedName>
        <fullName evidence="9">Pyroglutamyl-peptidase I</fullName>
        <ecNumber evidence="9">3.4.19.3</ecNumber>
    </recommendedName>
</protein>
<comment type="function">
    <text evidence="2">Removes 5-oxoproline from various penultimate amino acid residues except L-proline.</text>
</comment>
<dbReference type="InterPro" id="IPR029762">
    <property type="entry name" value="PGP-I_bact-type"/>
</dbReference>
<dbReference type="PRINTS" id="PR00706">
    <property type="entry name" value="PYROGLUPTASE"/>
</dbReference>
<comment type="similarity">
    <text evidence="4">Belongs to the peptidase C15 family.</text>
</comment>
<dbReference type="PANTHER" id="PTHR23402:SF1">
    <property type="entry name" value="PYROGLUTAMYL-PEPTIDASE I"/>
    <property type="match status" value="1"/>
</dbReference>
<reference evidence="11 12" key="2">
    <citation type="journal article" date="2016" name="Science">
        <title>A bacterium that degrades and assimilates poly(ethylene terephthalate).</title>
        <authorList>
            <person name="Yoshida S."/>
            <person name="Hiraga K."/>
            <person name="Takehana T."/>
            <person name="Taniguchi I."/>
            <person name="Yamaji H."/>
            <person name="Maeda Y."/>
            <person name="Toyohara K."/>
            <person name="Miyamoto K."/>
            <person name="Kimura Y."/>
            <person name="Oda K."/>
        </authorList>
    </citation>
    <scope>NUCLEOTIDE SEQUENCE [LARGE SCALE GENOMIC DNA]</scope>
    <source>
        <strain evidence="12">NBRC 110686 / TISTR 2288 / 201-F6</strain>
    </source>
</reference>
<sequence>MLLLTGFEPFDGDTLNPSRDLAFALEGRRVGGWQVHALELPCRFDRAPAVLDAALARLAPSAVLAIGQAGGRAELSFERVAINLVDARIADNGGLRPAEAPVVAGAPAAYFARWPVKAMAAAARAAGVPAAVSYSAGTFVCNQVFFHLMHRLAGPAAALRGGFLHVPWLPAQAARVAGRPSLDQATMQRGLLAALGAAAGLKPEEDPGDGAGRLD</sequence>
<dbReference type="Gene3D" id="3.40.630.20">
    <property type="entry name" value="Peptidase C15, pyroglutamyl peptidase I-like"/>
    <property type="match status" value="1"/>
</dbReference>
<dbReference type="PROSITE" id="PS01334">
    <property type="entry name" value="PYRASE_CYS"/>
    <property type="match status" value="1"/>
</dbReference>
<dbReference type="GO" id="GO:0005829">
    <property type="term" value="C:cytosol"/>
    <property type="evidence" value="ECO:0007669"/>
    <property type="project" value="InterPro"/>
</dbReference>
<keyword evidence="6" id="KW-0645">Protease</keyword>
<reference evidence="12" key="1">
    <citation type="submission" date="2015-07" db="EMBL/GenBank/DDBJ databases">
        <title>Discovery of a poly(ethylene terephthalate assimilation.</title>
        <authorList>
            <person name="Yoshida S."/>
            <person name="Hiraga K."/>
            <person name="Takehana T."/>
            <person name="Taniguchi I."/>
            <person name="Yamaji H."/>
            <person name="Maeda Y."/>
            <person name="Toyohara K."/>
            <person name="Miyamoto K."/>
            <person name="Kimura Y."/>
            <person name="Oda K."/>
        </authorList>
    </citation>
    <scope>NUCLEOTIDE SEQUENCE [LARGE SCALE GENOMIC DNA]</scope>
    <source>
        <strain evidence="12">NBRC 110686 / TISTR 2288 / 201-F6</strain>
    </source>
</reference>
<keyword evidence="7 11" id="KW-0378">Hydrolase</keyword>
<accession>A0A0K8P301</accession>